<dbReference type="GeneID" id="36339862"/>
<dbReference type="SMART" id="SM00490">
    <property type="entry name" value="HELICc"/>
    <property type="match status" value="1"/>
</dbReference>
<dbReference type="KEGG" id="egl:EGR_04147"/>
<reference evidence="17 18" key="1">
    <citation type="journal article" date="2013" name="Nat. Genet.">
        <title>The genome of the hydatid tapeworm Echinococcus granulosus.</title>
        <authorList>
            <person name="Zheng H."/>
            <person name="Zhang W."/>
            <person name="Zhang L."/>
            <person name="Zhang Z."/>
            <person name="Li J."/>
            <person name="Lu G."/>
            <person name="Zhu Y."/>
            <person name="Wang Y."/>
            <person name="Huang Y."/>
            <person name="Liu J."/>
            <person name="Kang H."/>
            <person name="Chen J."/>
            <person name="Wang L."/>
            <person name="Chen A."/>
            <person name="Yu S."/>
            <person name="Gao Z."/>
            <person name="Jin L."/>
            <person name="Gu W."/>
            <person name="Wang Z."/>
            <person name="Zhao L."/>
            <person name="Shi B."/>
            <person name="Wen H."/>
            <person name="Lin R."/>
            <person name="Jones M.K."/>
            <person name="Brejova B."/>
            <person name="Vinar T."/>
            <person name="Zhao G."/>
            <person name="McManus D.P."/>
            <person name="Chen Z."/>
            <person name="Zhou Y."/>
            <person name="Wang S."/>
        </authorList>
    </citation>
    <scope>NUCLEOTIDE SEQUENCE [LARGE SCALE GENOMIC DNA]</scope>
</reference>
<evidence type="ECO:0000256" key="4">
    <source>
        <dbReference type="ARBA" id="ARBA00022771"/>
    </source>
</evidence>
<dbReference type="InterPro" id="IPR001680">
    <property type="entry name" value="WD40_rpt"/>
</dbReference>
<dbReference type="GO" id="GO:0016787">
    <property type="term" value="F:hydrolase activity"/>
    <property type="evidence" value="ECO:0007669"/>
    <property type="project" value="UniProtKB-KW"/>
</dbReference>
<dbReference type="InterPro" id="IPR011545">
    <property type="entry name" value="DEAD/DEAH_box_helicase_dom"/>
</dbReference>
<dbReference type="Pfam" id="PF23411">
    <property type="entry name" value="Beta-prop_Vps41"/>
    <property type="match status" value="1"/>
</dbReference>
<dbReference type="Proteomes" id="UP000019149">
    <property type="component" value="Unassembled WGS sequence"/>
</dbReference>
<dbReference type="GO" id="GO:0003724">
    <property type="term" value="F:RNA helicase activity"/>
    <property type="evidence" value="ECO:0007669"/>
    <property type="project" value="UniProtKB-EC"/>
</dbReference>
<keyword evidence="4 10" id="KW-0479">Metal-binding</keyword>
<dbReference type="Gene3D" id="2.130.10.10">
    <property type="entry name" value="YVTN repeat-like/Quinoprotein amine dehydrogenase"/>
    <property type="match status" value="1"/>
</dbReference>
<evidence type="ECO:0000256" key="12">
    <source>
        <dbReference type="SAM" id="MobiDB-lite"/>
    </source>
</evidence>
<dbReference type="PANTHER" id="PTHR47960">
    <property type="entry name" value="DEAD-BOX ATP-DEPENDENT RNA HELICASE 50"/>
    <property type="match status" value="1"/>
</dbReference>
<dbReference type="Gene3D" id="3.40.50.300">
    <property type="entry name" value="P-loop containing nucleotide triphosphate hydrolases"/>
    <property type="match status" value="2"/>
</dbReference>
<dbReference type="SMART" id="SM00299">
    <property type="entry name" value="CLH"/>
    <property type="match status" value="1"/>
</dbReference>
<evidence type="ECO:0000256" key="3">
    <source>
        <dbReference type="ARBA" id="ARBA00022741"/>
    </source>
</evidence>
<comment type="caution">
    <text evidence="17">The sequence shown here is derived from an EMBL/GenBank/DDBJ whole genome shotgun (WGS) entry which is preliminary data.</text>
</comment>
<dbReference type="PROSITE" id="PS00039">
    <property type="entry name" value="DEAD_ATP_HELICASE"/>
    <property type="match status" value="1"/>
</dbReference>
<organism evidence="17 18">
    <name type="scientific">Echinococcus granulosus</name>
    <name type="common">Hydatid tapeworm</name>
    <dbReference type="NCBI Taxonomy" id="6210"/>
    <lineage>
        <taxon>Eukaryota</taxon>
        <taxon>Metazoa</taxon>
        <taxon>Spiralia</taxon>
        <taxon>Lophotrochozoa</taxon>
        <taxon>Platyhelminthes</taxon>
        <taxon>Cestoda</taxon>
        <taxon>Eucestoda</taxon>
        <taxon>Cyclophyllidea</taxon>
        <taxon>Taeniidae</taxon>
        <taxon>Echinococcus</taxon>
        <taxon>Echinococcus granulosus group</taxon>
    </lineage>
</organism>
<dbReference type="GO" id="GO:0099023">
    <property type="term" value="C:vesicle tethering complex"/>
    <property type="evidence" value="ECO:0007669"/>
    <property type="project" value="UniProtKB-ARBA"/>
</dbReference>
<keyword evidence="8" id="KW-0067">ATP-binding</keyword>
<evidence type="ECO:0000313" key="17">
    <source>
        <dbReference type="EMBL" id="EUB60901.1"/>
    </source>
</evidence>
<feature type="short sequence motif" description="Q motif" evidence="11">
    <location>
        <begin position="40"/>
        <end position="68"/>
    </location>
</feature>
<dbReference type="CTD" id="36339862"/>
<feature type="region of interest" description="Disordered" evidence="12">
    <location>
        <begin position="1176"/>
        <end position="1210"/>
    </location>
</feature>
<evidence type="ECO:0000256" key="10">
    <source>
        <dbReference type="PROSITE-ProRule" id="PRU00175"/>
    </source>
</evidence>
<keyword evidence="3" id="KW-0547">Nucleotide-binding</keyword>
<keyword evidence="7" id="KW-0862">Zinc</keyword>
<evidence type="ECO:0000256" key="1">
    <source>
        <dbReference type="ARBA" id="ARBA00004496"/>
    </source>
</evidence>
<dbReference type="GO" id="GO:0008270">
    <property type="term" value="F:zinc ion binding"/>
    <property type="evidence" value="ECO:0007669"/>
    <property type="project" value="UniProtKB-KW"/>
</dbReference>
<dbReference type="InterPro" id="IPR000547">
    <property type="entry name" value="Clathrin_H-chain/VPS_repeat"/>
</dbReference>
<dbReference type="InterPro" id="IPR027417">
    <property type="entry name" value="P-loop_NTPase"/>
</dbReference>
<dbReference type="GO" id="GO:0005768">
    <property type="term" value="C:endosome"/>
    <property type="evidence" value="ECO:0007669"/>
    <property type="project" value="UniProtKB-ARBA"/>
</dbReference>
<accession>W6UIH6</accession>
<dbReference type="InterPro" id="IPR000629">
    <property type="entry name" value="RNA-helicase_DEAD-box_CS"/>
</dbReference>
<dbReference type="GO" id="GO:0003676">
    <property type="term" value="F:nucleic acid binding"/>
    <property type="evidence" value="ECO:0007669"/>
    <property type="project" value="InterPro"/>
</dbReference>
<evidence type="ECO:0000256" key="2">
    <source>
        <dbReference type="ARBA" id="ARBA00012552"/>
    </source>
</evidence>
<dbReference type="EC" id="3.6.4.13" evidence="2"/>
<dbReference type="InterPro" id="IPR011990">
    <property type="entry name" value="TPR-like_helical_dom_sf"/>
</dbReference>
<evidence type="ECO:0000256" key="6">
    <source>
        <dbReference type="ARBA" id="ARBA00022806"/>
    </source>
</evidence>
<evidence type="ECO:0000256" key="7">
    <source>
        <dbReference type="ARBA" id="ARBA00022833"/>
    </source>
</evidence>
<dbReference type="InterPro" id="IPR057780">
    <property type="entry name" value="Beta-prop_Vps41"/>
</dbReference>
<keyword evidence="4 10" id="KW-0863">Zinc-finger</keyword>
<evidence type="ECO:0000259" key="16">
    <source>
        <dbReference type="PROSITE" id="PS51195"/>
    </source>
</evidence>
<dbReference type="CDD" id="cd17940">
    <property type="entry name" value="DEADc_DDX6"/>
    <property type="match status" value="1"/>
</dbReference>
<dbReference type="Pfam" id="PF00270">
    <property type="entry name" value="DEAD"/>
    <property type="match status" value="1"/>
</dbReference>
<gene>
    <name evidence="17" type="ORF">EGR_04147</name>
</gene>
<dbReference type="PROSITE" id="PS51195">
    <property type="entry name" value="Q_MOTIF"/>
    <property type="match status" value="1"/>
</dbReference>
<dbReference type="PROSITE" id="PS50089">
    <property type="entry name" value="ZF_RING_2"/>
    <property type="match status" value="1"/>
</dbReference>
<sequence>MLPLVIMALNTQSTEKSAPLVLPPKDERLKTIDVMSIKGNSFEDFCLKRDLLKGIYEKGWSTPSPVQESSIPMALSGRDILARAKNGTGKTGAYLVPILERIDASVNKLQALILVPTRELALQTSQIATEVSKYLGIKIMVTTGGTNLADDLARLDGAVHCLIATPGRIIDFLNRSILKMEQCSTLVLDEADKLLSSGFNETIPDVIKNLPEDRQIMLYSATFPLSVQSFTKAHLKNPYEINLMEELTLKGVTQFYAYVHCLNTLFSKLQINQAIIFCNTAQRVELLAKKVTELGYSCYYIHARMPQHYRNRVFHDFRAGHCRNLVCTDLFTRGIDIPSVNVVINFDFPKYAETYLHRIGRSGRFGHLGVAINLITHDDCYHLKVIENQLRTEIKAIPKDIDKRLYVSEYQNVSSLDEETRRALSMGLGIPEETHEQVLSGTMAETGVEAEFALEEPSLRYHRLENDLPGSLAKTEITTVAAHWKFIVLGHKDGTVNIFDHLGNLIQNGSYKKHFRPINQISISDDDNFVASCADDGFVTLHSRGAFGRRTSDQLYVPPGGVQTMAWRGNVLIWADDAAVRVYSVRRRQLINYIPKFPNNLDCFLIGWEKIVQVCQILRPSSPAHEAIWSSTASNDDNESIASSHYSASIVSGPAQPKEYVQIATQLDLGRGEDRGVICGIATHQNRILVLLYPLKSVESLLVVGPGGERSPQLLVADVGDALTNPSCPLSELDLMFPVEDAFEEISLEDVELRIPPEHGFQGLGLATIPGEDTHFVYSPVDMVYAQALSADDRIDWFLEQDMPRRALQIANEYHMDLKLGMDYLNKLIEDKKYQNAAGLCKLLLTDKESWEVQIYRFLQLGQLHVLVPYLPSTRDLIGSSTYEVILIDLLSKSPQMLLQKLKEWPPNSGLYSPGPIIAAIQGQISLFSTQGDSKDPDMNALWRALIILYENAGEPEQALEISIRLKDSRTFDFLRRHLLPEGRASSRFGAVVRKQLIPLCQIDITRAVLLMIDCMRELPVDFVVEELDSQPLLLFKYLDALNARNPRSALPHVYRLVKLYASYSRQQLLPFLRSTHHYPLNEALTLCQSLNYVPETIYLLTRVGRRKDALRLLMEKGAEDPFLLGSKTLTMEQRQAEVAARAIAYCLEEDSSQRGTYLTSYDQPHRLHSKLVQKRSRVDSGGDPGAADCASVGDNSGGDSGNDDGDYWTGADGGVGEGCGELWKQVVFFAVDKPGFICALLNQASTERIDPSLLLRKIAPNTVIPHLKESLVNLLRNTQMQIELRRNCENILLKDLHEVSSRLVSMQNRGVFVDIRKEKGEWGGSAICRVCRQTLLSSSTERRSSSDQETSGPHQPPLLVFRCSHVFHQACLLRLGRFVTCPVCVREQMEAA</sequence>
<proteinExistence type="inferred from homology"/>
<dbReference type="SUPFAM" id="SSF57850">
    <property type="entry name" value="RING/U-box"/>
    <property type="match status" value="1"/>
</dbReference>
<comment type="similarity">
    <text evidence="9">Belongs to the DEAD box helicase family. DDX6/DHH1 subfamily.</text>
</comment>
<dbReference type="CDD" id="cd18787">
    <property type="entry name" value="SF2_C_DEAD"/>
    <property type="match status" value="1"/>
</dbReference>
<dbReference type="GO" id="GO:0016192">
    <property type="term" value="P:vesicle-mediated transport"/>
    <property type="evidence" value="ECO:0007669"/>
    <property type="project" value="InterPro"/>
</dbReference>
<dbReference type="InterPro" id="IPR015943">
    <property type="entry name" value="WD40/YVTN_repeat-like_dom_sf"/>
</dbReference>
<evidence type="ECO:0000259" key="13">
    <source>
        <dbReference type="PROSITE" id="PS50089"/>
    </source>
</evidence>
<keyword evidence="5" id="KW-0378">Hydrolase</keyword>
<dbReference type="STRING" id="6210.W6UIH6"/>
<feature type="domain" description="RING-type" evidence="13">
    <location>
        <begin position="1329"/>
        <end position="1385"/>
    </location>
</feature>
<evidence type="ECO:0000259" key="14">
    <source>
        <dbReference type="PROSITE" id="PS51192"/>
    </source>
</evidence>
<dbReference type="GO" id="GO:0006886">
    <property type="term" value="P:intracellular protein transport"/>
    <property type="evidence" value="ECO:0007669"/>
    <property type="project" value="InterPro"/>
</dbReference>
<evidence type="ECO:0000256" key="8">
    <source>
        <dbReference type="ARBA" id="ARBA00022840"/>
    </source>
</evidence>
<dbReference type="SUPFAM" id="SSF50978">
    <property type="entry name" value="WD40 repeat-like"/>
    <property type="match status" value="1"/>
</dbReference>
<dbReference type="InterPro" id="IPR001650">
    <property type="entry name" value="Helicase_C-like"/>
</dbReference>
<keyword evidence="18" id="KW-1185">Reference proteome</keyword>
<dbReference type="InterPro" id="IPR014001">
    <property type="entry name" value="Helicase_ATP-bd"/>
</dbReference>
<name>W6UIH6_ECHGR</name>
<evidence type="ECO:0000256" key="11">
    <source>
        <dbReference type="PROSITE-ProRule" id="PRU00552"/>
    </source>
</evidence>
<dbReference type="Pfam" id="PF23556">
    <property type="entry name" value="TPR_Vps41"/>
    <property type="match status" value="1"/>
</dbReference>
<dbReference type="InterPro" id="IPR036322">
    <property type="entry name" value="WD40_repeat_dom_sf"/>
</dbReference>
<dbReference type="RefSeq" id="XP_024352097.1">
    <property type="nucleotide sequence ID" value="XM_024493396.1"/>
</dbReference>
<comment type="subcellular location">
    <subcellularLocation>
        <location evidence="1">Cytoplasm</location>
    </subcellularLocation>
</comment>
<dbReference type="OrthoDB" id="244107at2759"/>
<dbReference type="SMART" id="SM00184">
    <property type="entry name" value="RING"/>
    <property type="match status" value="1"/>
</dbReference>
<evidence type="ECO:0000256" key="9">
    <source>
        <dbReference type="ARBA" id="ARBA00038316"/>
    </source>
</evidence>
<dbReference type="Gene3D" id="1.25.40.10">
    <property type="entry name" value="Tetratricopeptide repeat domain"/>
    <property type="match status" value="1"/>
</dbReference>
<dbReference type="PROSITE" id="PS51194">
    <property type="entry name" value="HELICASE_CTER"/>
    <property type="match status" value="1"/>
</dbReference>
<dbReference type="PROSITE" id="PS51192">
    <property type="entry name" value="HELICASE_ATP_BIND_1"/>
    <property type="match status" value="1"/>
</dbReference>
<dbReference type="SMART" id="SM00320">
    <property type="entry name" value="WD40"/>
    <property type="match status" value="2"/>
</dbReference>
<dbReference type="Pfam" id="PF00271">
    <property type="entry name" value="Helicase_C"/>
    <property type="match status" value="1"/>
</dbReference>
<dbReference type="GO" id="GO:0005524">
    <property type="term" value="F:ATP binding"/>
    <property type="evidence" value="ECO:0007669"/>
    <property type="project" value="UniProtKB-KW"/>
</dbReference>
<dbReference type="OMA" id="PQLVWQD"/>
<dbReference type="SMART" id="SM00487">
    <property type="entry name" value="DEXDc"/>
    <property type="match status" value="1"/>
</dbReference>
<dbReference type="SUPFAM" id="SSF52540">
    <property type="entry name" value="P-loop containing nucleoside triphosphate hydrolases"/>
    <property type="match status" value="1"/>
</dbReference>
<keyword evidence="6 17" id="KW-0347">Helicase</keyword>
<evidence type="ECO:0000259" key="15">
    <source>
        <dbReference type="PROSITE" id="PS51194"/>
    </source>
</evidence>
<feature type="domain" description="Helicase ATP-binding" evidence="14">
    <location>
        <begin position="71"/>
        <end position="241"/>
    </location>
</feature>
<dbReference type="EMBL" id="APAU02000025">
    <property type="protein sequence ID" value="EUB60901.1"/>
    <property type="molecule type" value="Genomic_DNA"/>
</dbReference>
<feature type="domain" description="DEAD-box RNA helicase Q" evidence="16">
    <location>
        <begin position="40"/>
        <end position="68"/>
    </location>
</feature>
<protein>
    <recommendedName>
        <fullName evidence="2">RNA helicase</fullName>
        <ecNumber evidence="2">3.6.4.13</ecNumber>
    </recommendedName>
</protein>
<dbReference type="Gene3D" id="3.30.40.10">
    <property type="entry name" value="Zinc/RING finger domain, C3HC4 (zinc finger)"/>
    <property type="match status" value="1"/>
</dbReference>
<feature type="domain" description="Helicase C-terminal" evidence="15">
    <location>
        <begin position="261"/>
        <end position="405"/>
    </location>
</feature>
<evidence type="ECO:0000313" key="18">
    <source>
        <dbReference type="Proteomes" id="UP000019149"/>
    </source>
</evidence>
<dbReference type="InterPro" id="IPR001841">
    <property type="entry name" value="Znf_RING"/>
</dbReference>
<dbReference type="InterPro" id="IPR014014">
    <property type="entry name" value="RNA_helicase_DEAD_Q_motif"/>
</dbReference>
<evidence type="ECO:0000256" key="5">
    <source>
        <dbReference type="ARBA" id="ARBA00022801"/>
    </source>
</evidence>
<dbReference type="InterPro" id="IPR013083">
    <property type="entry name" value="Znf_RING/FYVE/PHD"/>
</dbReference>